<dbReference type="EMBL" id="JANIBM010000005">
    <property type="protein sequence ID" value="MCQ8180859.1"/>
    <property type="molecule type" value="Genomic_DNA"/>
</dbReference>
<dbReference type="CDD" id="cd07067">
    <property type="entry name" value="HP_PGM_like"/>
    <property type="match status" value="1"/>
</dbReference>
<evidence type="ECO:0000313" key="1">
    <source>
        <dbReference type="EMBL" id="MCQ8180859.1"/>
    </source>
</evidence>
<dbReference type="InterPro" id="IPR029033">
    <property type="entry name" value="His_PPase_superfam"/>
</dbReference>
<proteinExistence type="predicted"/>
<sequence length="161" mass="17650">MLITFLRHATAEDRALSKADSDRALTEKGAKQVKRLAAFCERNRLLPGTLYCSPVLRAQQTATLLHTHLPNCPAAHTADWLTIGTEPQQLLAQLKQLADRGEDDVWLVGHEPDLSEAIAALLNISATALCIKKASLTRLNADFSNPQSVTLLWSLPCGLMR</sequence>
<dbReference type="InterPro" id="IPR004449">
    <property type="entry name" value="SixA"/>
</dbReference>
<organism evidence="1 2">
    <name type="scientific">Methylomonas aurea</name>
    <dbReference type="NCBI Taxonomy" id="2952224"/>
    <lineage>
        <taxon>Bacteria</taxon>
        <taxon>Pseudomonadati</taxon>
        <taxon>Pseudomonadota</taxon>
        <taxon>Gammaproteobacteria</taxon>
        <taxon>Methylococcales</taxon>
        <taxon>Methylococcaceae</taxon>
        <taxon>Methylomonas</taxon>
    </lineage>
</organism>
<evidence type="ECO:0000313" key="2">
    <source>
        <dbReference type="Proteomes" id="UP001524569"/>
    </source>
</evidence>
<dbReference type="InterPro" id="IPR013078">
    <property type="entry name" value="His_Pase_superF_clade-1"/>
</dbReference>
<reference evidence="1 2" key="1">
    <citation type="submission" date="2022-07" db="EMBL/GenBank/DDBJ databases">
        <title>Methylomonas rivi sp. nov., Methylomonas rosea sp. nov., Methylomonas aureus sp. nov. and Methylomonas subterranea sp. nov., four novel methanotrophs isolated from a freshwater creek and the deep terrestrial subsurface.</title>
        <authorList>
            <person name="Abin C."/>
            <person name="Sankaranarayanan K."/>
            <person name="Garner C."/>
            <person name="Sindelar R."/>
            <person name="Kotary K."/>
            <person name="Garner R."/>
            <person name="Barclay S."/>
            <person name="Lawson P."/>
            <person name="Krumholz L."/>
        </authorList>
    </citation>
    <scope>NUCLEOTIDE SEQUENCE [LARGE SCALE GENOMIC DNA]</scope>
    <source>
        <strain evidence="1 2">SURF-1</strain>
    </source>
</reference>
<accession>A0ABT1UGL9</accession>
<dbReference type="SUPFAM" id="SSF53254">
    <property type="entry name" value="Phosphoglycerate mutase-like"/>
    <property type="match status" value="1"/>
</dbReference>
<dbReference type="Pfam" id="PF00300">
    <property type="entry name" value="His_Phos_1"/>
    <property type="match status" value="1"/>
</dbReference>
<protein>
    <submittedName>
        <fullName evidence="1">Phosphohistidine phosphatase SixA</fullName>
    </submittedName>
</protein>
<keyword evidence="2" id="KW-1185">Reference proteome</keyword>
<dbReference type="RefSeq" id="WP_256610209.1">
    <property type="nucleotide sequence ID" value="NZ_JANIBM010000005.1"/>
</dbReference>
<dbReference type="SMART" id="SM00855">
    <property type="entry name" value="PGAM"/>
    <property type="match status" value="1"/>
</dbReference>
<name>A0ABT1UGL9_9GAMM</name>
<gene>
    <name evidence="1" type="primary">sixA</name>
    <name evidence="1" type="ORF">NP603_07050</name>
</gene>
<dbReference type="Proteomes" id="UP001524569">
    <property type="component" value="Unassembled WGS sequence"/>
</dbReference>
<dbReference type="Gene3D" id="3.40.50.1240">
    <property type="entry name" value="Phosphoglycerate mutase-like"/>
    <property type="match status" value="1"/>
</dbReference>
<dbReference type="NCBIfam" id="TIGR00249">
    <property type="entry name" value="sixA"/>
    <property type="match status" value="1"/>
</dbReference>
<comment type="caution">
    <text evidence="1">The sequence shown here is derived from an EMBL/GenBank/DDBJ whole genome shotgun (WGS) entry which is preliminary data.</text>
</comment>